<reference evidence="2 3" key="1">
    <citation type="journal article" date="2017" name="Plant Biotechnol. J.">
        <title>A comprehensive draft genome sequence for lupin (Lupinus angustifolius), an emerging health food: insights into plant-microbe interactions and legume evolution.</title>
        <authorList>
            <person name="Hane J.K."/>
            <person name="Ming Y."/>
            <person name="Kamphuis L.G."/>
            <person name="Nelson M.N."/>
            <person name="Garg G."/>
            <person name="Atkins C.A."/>
            <person name="Bayer P.E."/>
            <person name="Bravo A."/>
            <person name="Bringans S."/>
            <person name="Cannon S."/>
            <person name="Edwards D."/>
            <person name="Foley R."/>
            <person name="Gao L.L."/>
            <person name="Harrison M.J."/>
            <person name="Huang W."/>
            <person name="Hurgobin B."/>
            <person name="Li S."/>
            <person name="Liu C.W."/>
            <person name="McGrath A."/>
            <person name="Morahan G."/>
            <person name="Murray J."/>
            <person name="Weller J."/>
            <person name="Jian J."/>
            <person name="Singh K.B."/>
        </authorList>
    </citation>
    <scope>NUCLEOTIDE SEQUENCE [LARGE SCALE GENOMIC DNA]</scope>
    <source>
        <strain evidence="3">cv. Tanjil</strain>
        <tissue evidence="2">Whole plant</tissue>
    </source>
</reference>
<evidence type="ECO:0000313" key="2">
    <source>
        <dbReference type="EMBL" id="OIW07807.1"/>
    </source>
</evidence>
<dbReference type="AlphaFoldDB" id="A0A1J7H4K1"/>
<evidence type="ECO:0000313" key="3">
    <source>
        <dbReference type="Proteomes" id="UP000188354"/>
    </source>
</evidence>
<dbReference type="STRING" id="3871.A0A1J7H4K1"/>
<dbReference type="Gramene" id="OIW07807">
    <property type="protein sequence ID" value="OIW07807"/>
    <property type="gene ID" value="TanjilG_31999"/>
</dbReference>
<dbReference type="PANTHER" id="PTHR31286">
    <property type="entry name" value="GLYCINE-RICH CELL WALL STRUCTURAL PROTEIN 1.8-LIKE"/>
    <property type="match status" value="1"/>
</dbReference>
<keyword evidence="3" id="KW-1185">Reference proteome</keyword>
<dbReference type="InterPro" id="IPR040256">
    <property type="entry name" value="At4g02000-like"/>
</dbReference>
<dbReference type="Proteomes" id="UP000188354">
    <property type="component" value="Chromosome LG07"/>
</dbReference>
<dbReference type="Pfam" id="PF14111">
    <property type="entry name" value="DUF4283"/>
    <property type="match status" value="1"/>
</dbReference>
<accession>A0A1J7H4K1</accession>
<name>A0A1J7H4K1_LUPAN</name>
<evidence type="ECO:0000259" key="1">
    <source>
        <dbReference type="Pfam" id="PF14111"/>
    </source>
</evidence>
<dbReference type="OMA" id="ATCDISI"/>
<gene>
    <name evidence="2" type="ORF">TanjilG_31999</name>
</gene>
<organism evidence="2 3">
    <name type="scientific">Lupinus angustifolius</name>
    <name type="common">Narrow-leaved blue lupine</name>
    <dbReference type="NCBI Taxonomy" id="3871"/>
    <lineage>
        <taxon>Eukaryota</taxon>
        <taxon>Viridiplantae</taxon>
        <taxon>Streptophyta</taxon>
        <taxon>Embryophyta</taxon>
        <taxon>Tracheophyta</taxon>
        <taxon>Spermatophyta</taxon>
        <taxon>Magnoliopsida</taxon>
        <taxon>eudicotyledons</taxon>
        <taxon>Gunneridae</taxon>
        <taxon>Pentapetalae</taxon>
        <taxon>rosids</taxon>
        <taxon>fabids</taxon>
        <taxon>Fabales</taxon>
        <taxon>Fabaceae</taxon>
        <taxon>Papilionoideae</taxon>
        <taxon>50 kb inversion clade</taxon>
        <taxon>genistoids sensu lato</taxon>
        <taxon>core genistoids</taxon>
        <taxon>Genisteae</taxon>
        <taxon>Lupinus</taxon>
    </lineage>
</organism>
<protein>
    <recommendedName>
        <fullName evidence="1">DUF4283 domain-containing protein</fullName>
    </recommendedName>
</protein>
<dbReference type="InterPro" id="IPR025558">
    <property type="entry name" value="DUF4283"/>
</dbReference>
<dbReference type="PANTHER" id="PTHR31286:SF60">
    <property type="entry name" value="PROTEIN, PUTATIVE-RELATED"/>
    <property type="match status" value="1"/>
</dbReference>
<proteinExistence type="predicted"/>
<dbReference type="EMBL" id="CM007367">
    <property type="protein sequence ID" value="OIW07807.1"/>
    <property type="molecule type" value="Genomic_DNA"/>
</dbReference>
<sequence>MMNTLHSNTMIPWTFLANLDTSASAEVIIPKFTAPKIPEIQTKKSFAQALKATCDISISQLPQPCIKGDAIAIKIPEEEYQAGLQRCKTHLYGRLILSKGDTPIKFNELRAKLQGLWTMIGTWSMISLSHGFYDFSFSSVEDMMTVCAVGSWSLKPGFLRLSLWTPDFNPNLQKMSHSQCWVRILGLPLEY</sequence>
<feature type="domain" description="DUF4283" evidence="1">
    <location>
        <begin position="85"/>
        <end position="171"/>
    </location>
</feature>